<protein>
    <recommendedName>
        <fullName evidence="4">UDP-N-acetylglucosamine transferase subunit ALG13</fullName>
        <ecNumber evidence="3">2.4.1.141</ecNumber>
    </recommendedName>
</protein>
<comment type="caution">
    <text evidence="9">The sequence shown here is derived from an EMBL/GenBank/DDBJ whole genome shotgun (WGS) entry which is preliminary data.</text>
</comment>
<dbReference type="SMART" id="SM00173">
    <property type="entry name" value="RAS"/>
    <property type="match status" value="1"/>
</dbReference>
<evidence type="ECO:0000256" key="1">
    <source>
        <dbReference type="ARBA" id="ARBA00004240"/>
    </source>
</evidence>
<comment type="similarity">
    <text evidence="2">Belongs to the glycosyltransferase 28 family.</text>
</comment>
<evidence type="ECO:0000313" key="10">
    <source>
        <dbReference type="Proteomes" id="UP000681967"/>
    </source>
</evidence>
<dbReference type="InterPro" id="IPR005225">
    <property type="entry name" value="Small_GTP-bd"/>
</dbReference>
<accession>A0A8S2JQD7</accession>
<dbReference type="SMART" id="SM00174">
    <property type="entry name" value="RHO"/>
    <property type="match status" value="1"/>
</dbReference>
<evidence type="ECO:0000256" key="3">
    <source>
        <dbReference type="ARBA" id="ARBA00012614"/>
    </source>
</evidence>
<dbReference type="Pfam" id="PF04101">
    <property type="entry name" value="Glyco_tran_28_C"/>
    <property type="match status" value="1"/>
</dbReference>
<dbReference type="GO" id="GO:0004577">
    <property type="term" value="F:N-acetylglucosaminyldiphosphodolichol N-acetylglucosaminyltransferase activity"/>
    <property type="evidence" value="ECO:0007669"/>
    <property type="project" value="UniProtKB-EC"/>
</dbReference>
<evidence type="ECO:0000313" key="9">
    <source>
        <dbReference type="EMBL" id="CAF3818050.1"/>
    </source>
</evidence>
<dbReference type="InterPro" id="IPR027417">
    <property type="entry name" value="P-loop_NTPase"/>
</dbReference>
<dbReference type="NCBIfam" id="TIGR00231">
    <property type="entry name" value="small_GTP"/>
    <property type="match status" value="1"/>
</dbReference>
<evidence type="ECO:0000256" key="2">
    <source>
        <dbReference type="ARBA" id="ARBA00006962"/>
    </source>
</evidence>
<dbReference type="InterPro" id="IPR007235">
    <property type="entry name" value="Glyco_trans_28_C"/>
</dbReference>
<evidence type="ECO:0000259" key="8">
    <source>
        <dbReference type="Pfam" id="PF04101"/>
    </source>
</evidence>
<comment type="subcellular location">
    <subcellularLocation>
        <location evidence="1">Endoplasmic reticulum</location>
    </subcellularLocation>
</comment>
<dbReference type="PRINTS" id="PR00449">
    <property type="entry name" value="RASTRNSFRMNG"/>
</dbReference>
<dbReference type="GO" id="GO:0003924">
    <property type="term" value="F:GTPase activity"/>
    <property type="evidence" value="ECO:0007669"/>
    <property type="project" value="InterPro"/>
</dbReference>
<dbReference type="Gene3D" id="3.40.50.2000">
    <property type="entry name" value="Glycogen Phosphorylase B"/>
    <property type="match status" value="1"/>
</dbReference>
<dbReference type="InterPro" id="IPR039042">
    <property type="entry name" value="Alg13-like"/>
</dbReference>
<dbReference type="InterPro" id="IPR001806">
    <property type="entry name" value="Small_GTPase"/>
</dbReference>
<reference evidence="9" key="1">
    <citation type="submission" date="2021-02" db="EMBL/GenBank/DDBJ databases">
        <authorList>
            <person name="Nowell W R."/>
        </authorList>
    </citation>
    <scope>NUCLEOTIDE SEQUENCE</scope>
</reference>
<dbReference type="AlphaFoldDB" id="A0A8S2JQD7"/>
<organism evidence="9 10">
    <name type="scientific">Rotaria magnacalcarata</name>
    <dbReference type="NCBI Taxonomy" id="392030"/>
    <lineage>
        <taxon>Eukaryota</taxon>
        <taxon>Metazoa</taxon>
        <taxon>Spiralia</taxon>
        <taxon>Gnathifera</taxon>
        <taxon>Rotifera</taxon>
        <taxon>Eurotatoria</taxon>
        <taxon>Bdelloidea</taxon>
        <taxon>Philodinida</taxon>
        <taxon>Philodinidae</taxon>
        <taxon>Rotaria</taxon>
    </lineage>
</organism>
<dbReference type="SMART" id="SM00175">
    <property type="entry name" value="RAB"/>
    <property type="match status" value="1"/>
</dbReference>
<dbReference type="SUPFAM" id="SSF52540">
    <property type="entry name" value="P-loop containing nucleoside triphosphate hydrolases"/>
    <property type="match status" value="1"/>
</dbReference>
<dbReference type="GO" id="GO:0005783">
    <property type="term" value="C:endoplasmic reticulum"/>
    <property type="evidence" value="ECO:0007669"/>
    <property type="project" value="UniProtKB-SubCell"/>
</dbReference>
<dbReference type="EMBL" id="CAJOBH010000798">
    <property type="protein sequence ID" value="CAF3818050.1"/>
    <property type="molecule type" value="Genomic_DNA"/>
</dbReference>
<evidence type="ECO:0000256" key="5">
    <source>
        <dbReference type="ARBA" id="ARBA00022676"/>
    </source>
</evidence>
<feature type="domain" description="Glycosyl transferase family 28 C-terminal" evidence="8">
    <location>
        <begin position="56"/>
        <end position="174"/>
    </location>
</feature>
<gene>
    <name evidence="9" type="ORF">BYL167_LOCUS3936</name>
</gene>
<dbReference type="EC" id="2.4.1.141" evidence="3"/>
<proteinExistence type="inferred from homology"/>
<evidence type="ECO:0000256" key="4">
    <source>
        <dbReference type="ARBA" id="ARBA00017468"/>
    </source>
</evidence>
<keyword evidence="7" id="KW-0256">Endoplasmic reticulum</keyword>
<dbReference type="PANTHER" id="PTHR12867">
    <property type="entry name" value="GLYCOSYL TRANSFERASE-RELATED"/>
    <property type="match status" value="1"/>
</dbReference>
<evidence type="ECO:0000256" key="6">
    <source>
        <dbReference type="ARBA" id="ARBA00022679"/>
    </source>
</evidence>
<evidence type="ECO:0000256" key="7">
    <source>
        <dbReference type="ARBA" id="ARBA00022824"/>
    </source>
</evidence>
<dbReference type="GO" id="GO:0005525">
    <property type="term" value="F:GTP binding"/>
    <property type="evidence" value="ECO:0007669"/>
    <property type="project" value="InterPro"/>
</dbReference>
<keyword evidence="6" id="KW-0808">Transferase</keyword>
<dbReference type="GO" id="GO:0006488">
    <property type="term" value="P:dolichol-linked oligosaccharide biosynthetic process"/>
    <property type="evidence" value="ECO:0007669"/>
    <property type="project" value="InterPro"/>
</dbReference>
<dbReference type="PANTHER" id="PTHR12867:SF6">
    <property type="entry name" value="N-ACETYLGLUCOSAMINYLDIPHOSPHODOLICHOL N-ACETYLGLUCOSAMINYLTRANSFERASE"/>
    <property type="match status" value="1"/>
</dbReference>
<dbReference type="Proteomes" id="UP000681967">
    <property type="component" value="Unassembled WGS sequence"/>
</dbReference>
<sequence>MTSDVDLARKKLVVVGNGNVGKTSLLYAFKDNRFCQDYVPTLFEGNTHVIDVDNKRIELLLIDTAGQEEYASQKPLIDNISIPIEYYQYKDSIENDIQQADIVISHAGAGTILQALEAHKPLLVVVNEKLMNNHQLEIANEMEQHGYLFHCTCSKLATTLKQFVNHTFKQYEKGDPLLFGQYLNQIMS</sequence>
<name>A0A8S2JQD7_9BILA</name>
<keyword evidence="5" id="KW-0328">Glycosyltransferase</keyword>